<evidence type="ECO:0000313" key="1">
    <source>
        <dbReference type="EMBL" id="TMV14427.1"/>
    </source>
</evidence>
<dbReference type="Proteomes" id="UP001191082">
    <property type="component" value="Unassembled WGS sequence"/>
</dbReference>
<protein>
    <submittedName>
        <fullName evidence="1">Uncharacterized protein</fullName>
    </submittedName>
</protein>
<reference evidence="1 2" key="1">
    <citation type="submission" date="2019-05" db="EMBL/GenBank/DDBJ databases">
        <title>Marivita sp. nov. isolated from sea sediment.</title>
        <authorList>
            <person name="Kim W."/>
        </authorList>
    </citation>
    <scope>NUCLEOTIDE SEQUENCE [LARGE SCALE GENOMIC DNA]</scope>
    <source>
        <strain evidence="1 2">CAU 1492</strain>
    </source>
</reference>
<sequence>MPDNSNCPPPASPSRFAALTSIIRALPDAPRGPVGPASAEDDLVVRIHAHAARIGRTGPSPLILPQARV</sequence>
<keyword evidence="2" id="KW-1185">Reference proteome</keyword>
<gene>
    <name evidence="1" type="ORF">FGK64_00070</name>
</gene>
<dbReference type="RefSeq" id="WP_138861780.1">
    <property type="nucleotide sequence ID" value="NZ_VCPC01000001.1"/>
</dbReference>
<comment type="caution">
    <text evidence="1">The sequence shown here is derived from an EMBL/GenBank/DDBJ whole genome shotgun (WGS) entry which is preliminary data.</text>
</comment>
<evidence type="ECO:0000313" key="2">
    <source>
        <dbReference type="Proteomes" id="UP001191082"/>
    </source>
</evidence>
<dbReference type="EMBL" id="VCPC01000001">
    <property type="protein sequence ID" value="TMV14427.1"/>
    <property type="molecule type" value="Genomic_DNA"/>
</dbReference>
<organism evidence="1 2">
    <name type="scientific">Arenibacterium halophilum</name>
    <dbReference type="NCBI Taxonomy" id="2583821"/>
    <lineage>
        <taxon>Bacteria</taxon>
        <taxon>Pseudomonadati</taxon>
        <taxon>Pseudomonadota</taxon>
        <taxon>Alphaproteobacteria</taxon>
        <taxon>Rhodobacterales</taxon>
        <taxon>Paracoccaceae</taxon>
        <taxon>Arenibacterium</taxon>
    </lineage>
</organism>
<proteinExistence type="predicted"/>
<name>A0ABY2XD59_9RHOB</name>
<accession>A0ABY2XD59</accession>